<dbReference type="InterPro" id="IPR036866">
    <property type="entry name" value="RibonucZ/Hydroxyglut_hydro"/>
</dbReference>
<keyword evidence="3 6" id="KW-0378">Hydrolase</keyword>
<dbReference type="EMBL" id="CP041345">
    <property type="protein sequence ID" value="QKG79041.1"/>
    <property type="molecule type" value="Genomic_DNA"/>
</dbReference>
<keyword evidence="4" id="KW-0862">Zinc</keyword>
<name>A0A7D4BQR6_9BACT</name>
<evidence type="ECO:0000256" key="1">
    <source>
        <dbReference type="ARBA" id="ARBA00007749"/>
    </source>
</evidence>
<dbReference type="PANTHER" id="PTHR42978">
    <property type="entry name" value="QUORUM-QUENCHING LACTONASE YTNP-RELATED-RELATED"/>
    <property type="match status" value="1"/>
</dbReference>
<evidence type="ECO:0000313" key="7">
    <source>
        <dbReference type="Proteomes" id="UP000500961"/>
    </source>
</evidence>
<dbReference type="AlphaFoldDB" id="A0A7D4BQR6"/>
<dbReference type="InterPro" id="IPR051013">
    <property type="entry name" value="MBL_superfamily_lactonases"/>
</dbReference>
<dbReference type="InterPro" id="IPR001279">
    <property type="entry name" value="Metallo-B-lactamas"/>
</dbReference>
<evidence type="ECO:0000256" key="4">
    <source>
        <dbReference type="ARBA" id="ARBA00022833"/>
    </source>
</evidence>
<evidence type="ECO:0000259" key="5">
    <source>
        <dbReference type="SMART" id="SM00849"/>
    </source>
</evidence>
<organism evidence="6 7">
    <name type="scientific">Tenuifilum thalassicum</name>
    <dbReference type="NCBI Taxonomy" id="2590900"/>
    <lineage>
        <taxon>Bacteria</taxon>
        <taxon>Pseudomonadati</taxon>
        <taxon>Bacteroidota</taxon>
        <taxon>Bacteroidia</taxon>
        <taxon>Bacteroidales</taxon>
        <taxon>Tenuifilaceae</taxon>
        <taxon>Tenuifilum</taxon>
    </lineage>
</organism>
<dbReference type="Gene3D" id="3.60.15.10">
    <property type="entry name" value="Ribonuclease Z/Hydroxyacylglutathione hydrolase-like"/>
    <property type="match status" value="1"/>
</dbReference>
<evidence type="ECO:0000256" key="3">
    <source>
        <dbReference type="ARBA" id="ARBA00022801"/>
    </source>
</evidence>
<dbReference type="SUPFAM" id="SSF56281">
    <property type="entry name" value="Metallo-hydrolase/oxidoreductase"/>
    <property type="match status" value="1"/>
</dbReference>
<dbReference type="Pfam" id="PF00753">
    <property type="entry name" value="Lactamase_B"/>
    <property type="match status" value="1"/>
</dbReference>
<protein>
    <submittedName>
        <fullName evidence="6">MBL fold metallo-hydrolase</fullName>
    </submittedName>
</protein>
<comment type="similarity">
    <text evidence="1">Belongs to the metallo-beta-lactamase superfamily.</text>
</comment>
<keyword evidence="2" id="KW-0479">Metal-binding</keyword>
<reference evidence="6 7" key="1">
    <citation type="submission" date="2019-07" db="EMBL/GenBank/DDBJ databases">
        <title>Thalassofilum flectens gen. nov., sp. nov., a novel moderate thermophilic anaerobe from a shallow sea hot spring in Kunashir Island (Russia), representing a new family in the order Bacteroidales, and proposal of Thalassofilacea fam. nov.</title>
        <authorList>
            <person name="Kochetkova T.V."/>
            <person name="Podosokorskaya O.A."/>
            <person name="Novikov A."/>
            <person name="Elcheninov A.G."/>
            <person name="Toshchakov S.V."/>
            <person name="Kublanov I.V."/>
        </authorList>
    </citation>
    <scope>NUCLEOTIDE SEQUENCE [LARGE SCALE GENOMIC DNA]</scope>
    <source>
        <strain evidence="6 7">38-H</strain>
    </source>
</reference>
<sequence>MKLSFFNITNFKIDGGAMFGVVPKVLWSRVYPSDENNLIPLALKSLIIETGDRVILIDNGIGDKQDEKFMSHVHAFGGEGLIAGLAKRGYKAEDITDVILTHLHYDHCGGGTYRDKNGQLQLTFPNAKYHVTEAQWEWAINPNPREADAFLPENLLPMRDKGALNLIKEEGELFPGVEIRIFNGHTRGQIIPIVSYKGRKLVFVADLFPFRAHIPLPWIMSYDVEPLKTLKEKEVFLQEALEGNYIFIYQHDYYADCSKVVETPKGIRASDPFTFEELMNELG</sequence>
<dbReference type="KEGG" id="ttz:FHG85_01760"/>
<evidence type="ECO:0000256" key="2">
    <source>
        <dbReference type="ARBA" id="ARBA00022723"/>
    </source>
</evidence>
<gene>
    <name evidence="6" type="ORF">FHG85_01760</name>
</gene>
<dbReference type="SMART" id="SM00849">
    <property type="entry name" value="Lactamase_B"/>
    <property type="match status" value="1"/>
</dbReference>
<dbReference type="Proteomes" id="UP000500961">
    <property type="component" value="Chromosome"/>
</dbReference>
<dbReference type="GO" id="GO:0046872">
    <property type="term" value="F:metal ion binding"/>
    <property type="evidence" value="ECO:0007669"/>
    <property type="project" value="UniProtKB-KW"/>
</dbReference>
<dbReference type="PANTHER" id="PTHR42978:SF6">
    <property type="entry name" value="QUORUM-QUENCHING LACTONASE YTNP-RELATED"/>
    <property type="match status" value="1"/>
</dbReference>
<accession>A0A7D4BQR6</accession>
<evidence type="ECO:0000313" key="6">
    <source>
        <dbReference type="EMBL" id="QKG79041.1"/>
    </source>
</evidence>
<keyword evidence="7" id="KW-1185">Reference proteome</keyword>
<dbReference type="GO" id="GO:0016787">
    <property type="term" value="F:hydrolase activity"/>
    <property type="evidence" value="ECO:0007669"/>
    <property type="project" value="UniProtKB-KW"/>
</dbReference>
<feature type="domain" description="Metallo-beta-lactamase" evidence="5">
    <location>
        <begin position="42"/>
        <end position="251"/>
    </location>
</feature>
<dbReference type="RefSeq" id="WP_173072559.1">
    <property type="nucleotide sequence ID" value="NZ_CP041345.1"/>
</dbReference>
<dbReference type="CDD" id="cd16281">
    <property type="entry name" value="metallo-hydrolase-like_MBL-fold"/>
    <property type="match status" value="1"/>
</dbReference>
<proteinExistence type="inferred from homology"/>